<evidence type="ECO:0000313" key="3">
    <source>
        <dbReference type="EMBL" id="MBW0590437.1"/>
    </source>
</evidence>
<keyword evidence="2" id="KW-0812">Transmembrane</keyword>
<dbReference type="Proteomes" id="UP000765509">
    <property type="component" value="Unassembled WGS sequence"/>
</dbReference>
<evidence type="ECO:0000256" key="1">
    <source>
        <dbReference type="SAM" id="MobiDB-lite"/>
    </source>
</evidence>
<feature type="region of interest" description="Disordered" evidence="1">
    <location>
        <begin position="74"/>
        <end position="98"/>
    </location>
</feature>
<proteinExistence type="predicted"/>
<dbReference type="AlphaFoldDB" id="A0A9Q3QC74"/>
<reference evidence="3" key="1">
    <citation type="submission" date="2021-03" db="EMBL/GenBank/DDBJ databases">
        <title>Draft genome sequence of rust myrtle Austropuccinia psidii MF-1, a brazilian biotype.</title>
        <authorList>
            <person name="Quecine M.C."/>
            <person name="Pachon D.M.R."/>
            <person name="Bonatelli M.L."/>
            <person name="Correr F.H."/>
            <person name="Franceschini L.M."/>
            <person name="Leite T.F."/>
            <person name="Margarido G.R.A."/>
            <person name="Almeida C.A."/>
            <person name="Ferrarezi J.A."/>
            <person name="Labate C.A."/>
        </authorList>
    </citation>
    <scope>NUCLEOTIDE SEQUENCE</scope>
    <source>
        <strain evidence="3">MF-1</strain>
    </source>
</reference>
<evidence type="ECO:0000313" key="4">
    <source>
        <dbReference type="Proteomes" id="UP000765509"/>
    </source>
</evidence>
<keyword evidence="2" id="KW-0472">Membrane</keyword>
<keyword evidence="2" id="KW-1133">Transmembrane helix</keyword>
<dbReference type="EMBL" id="AVOT02138369">
    <property type="protein sequence ID" value="MBW0590437.1"/>
    <property type="molecule type" value="Genomic_DNA"/>
</dbReference>
<protein>
    <submittedName>
        <fullName evidence="3">Uncharacterized protein</fullName>
    </submittedName>
</protein>
<sequence length="174" mass="20241">MNKLNLNLNLNFFRNNNKFLILISLSLLIQSVILLPILNTKNQIKTLSDSNDLINFDQKINKFNYPKIDSNLPKNFQSSESYTPKRQHELDDHPKLYPKIDHQPIQHDSFSVNSINLTPSHDHLDHLNHLQPQIPMAYPYHPPIINSHPNLNLYGTDSFVTVNFHHPDQLAHDL</sequence>
<name>A0A9Q3QC74_9BASI</name>
<organism evidence="3 4">
    <name type="scientific">Austropuccinia psidii MF-1</name>
    <dbReference type="NCBI Taxonomy" id="1389203"/>
    <lineage>
        <taxon>Eukaryota</taxon>
        <taxon>Fungi</taxon>
        <taxon>Dikarya</taxon>
        <taxon>Basidiomycota</taxon>
        <taxon>Pucciniomycotina</taxon>
        <taxon>Pucciniomycetes</taxon>
        <taxon>Pucciniales</taxon>
        <taxon>Sphaerophragmiaceae</taxon>
        <taxon>Austropuccinia</taxon>
    </lineage>
</organism>
<keyword evidence="4" id="KW-1185">Reference proteome</keyword>
<feature type="transmembrane region" description="Helical" evidence="2">
    <location>
        <begin position="20"/>
        <end position="38"/>
    </location>
</feature>
<gene>
    <name evidence="3" type="ORF">O181_130152</name>
</gene>
<feature type="compositionally biased region" description="Polar residues" evidence="1">
    <location>
        <begin position="74"/>
        <end position="84"/>
    </location>
</feature>
<comment type="caution">
    <text evidence="3">The sequence shown here is derived from an EMBL/GenBank/DDBJ whole genome shotgun (WGS) entry which is preliminary data.</text>
</comment>
<evidence type="ECO:0000256" key="2">
    <source>
        <dbReference type="SAM" id="Phobius"/>
    </source>
</evidence>
<feature type="compositionally biased region" description="Basic and acidic residues" evidence="1">
    <location>
        <begin position="86"/>
        <end position="98"/>
    </location>
</feature>
<accession>A0A9Q3QC74</accession>